<feature type="region of interest" description="Disordered" evidence="4">
    <location>
        <begin position="152"/>
        <end position="218"/>
    </location>
</feature>
<dbReference type="InterPro" id="IPR013087">
    <property type="entry name" value="Znf_C2H2_type"/>
</dbReference>
<keyword evidence="3" id="KW-0863">Zinc-finger</keyword>
<feature type="domain" description="C2H2-type" evidence="6">
    <location>
        <begin position="218"/>
        <end position="246"/>
    </location>
</feature>
<feature type="region of interest" description="Disordered" evidence="4">
    <location>
        <begin position="245"/>
        <end position="267"/>
    </location>
</feature>
<evidence type="ECO:0000259" key="6">
    <source>
        <dbReference type="PROSITE" id="PS50157"/>
    </source>
</evidence>
<dbReference type="SMART" id="SM00225">
    <property type="entry name" value="BTB"/>
    <property type="match status" value="1"/>
</dbReference>
<feature type="domain" description="BTB" evidence="5">
    <location>
        <begin position="34"/>
        <end position="99"/>
    </location>
</feature>
<evidence type="ECO:0000256" key="2">
    <source>
        <dbReference type="ARBA" id="ARBA00023242"/>
    </source>
</evidence>
<feature type="compositionally biased region" description="Low complexity" evidence="4">
    <location>
        <begin position="293"/>
        <end position="304"/>
    </location>
</feature>
<dbReference type="Proteomes" id="UP001627154">
    <property type="component" value="Unassembled WGS sequence"/>
</dbReference>
<name>A0ABD2WYJ8_9HYME</name>
<dbReference type="PROSITE" id="PS50157">
    <property type="entry name" value="ZINC_FINGER_C2H2_2"/>
    <property type="match status" value="1"/>
</dbReference>
<dbReference type="SUPFAM" id="SSF54695">
    <property type="entry name" value="POZ domain"/>
    <property type="match status" value="1"/>
</dbReference>
<evidence type="ECO:0000313" key="7">
    <source>
        <dbReference type="EMBL" id="KAL3398050.1"/>
    </source>
</evidence>
<dbReference type="PROSITE" id="PS00028">
    <property type="entry name" value="ZINC_FINGER_C2H2_1"/>
    <property type="match status" value="1"/>
</dbReference>
<dbReference type="Pfam" id="PF00651">
    <property type="entry name" value="BTB"/>
    <property type="match status" value="1"/>
</dbReference>
<evidence type="ECO:0000256" key="3">
    <source>
        <dbReference type="PROSITE-ProRule" id="PRU00042"/>
    </source>
</evidence>
<dbReference type="Pfam" id="PF09237">
    <property type="entry name" value="GAGA"/>
    <property type="match status" value="1"/>
</dbReference>
<dbReference type="EMBL" id="JBJJXI010000060">
    <property type="protein sequence ID" value="KAL3398050.1"/>
    <property type="molecule type" value="Genomic_DNA"/>
</dbReference>
<dbReference type="PANTHER" id="PTHR23110:SF10">
    <property type="entry name" value="TRANSCRIPTION FACTOR GAGA"/>
    <property type="match status" value="1"/>
</dbReference>
<dbReference type="Gene3D" id="3.30.710.10">
    <property type="entry name" value="Potassium Channel Kv1.1, Chain A"/>
    <property type="match status" value="1"/>
</dbReference>
<accession>A0ABD2WYJ8</accession>
<feature type="compositionally biased region" description="Polar residues" evidence="4">
    <location>
        <begin position="207"/>
        <end position="217"/>
    </location>
</feature>
<dbReference type="InterPro" id="IPR051095">
    <property type="entry name" value="Dros_DevTransReg"/>
</dbReference>
<dbReference type="CDD" id="cd18315">
    <property type="entry name" value="BTB_POZ_BAB-like"/>
    <property type="match status" value="1"/>
</dbReference>
<dbReference type="PANTHER" id="PTHR23110">
    <property type="entry name" value="BTB DOMAIN TRANSCRIPTION FACTOR"/>
    <property type="match status" value="1"/>
</dbReference>
<dbReference type="GO" id="GO:0048513">
    <property type="term" value="P:animal organ development"/>
    <property type="evidence" value="ECO:0007669"/>
    <property type="project" value="UniProtKB-ARBA"/>
</dbReference>
<evidence type="ECO:0000259" key="5">
    <source>
        <dbReference type="PROSITE" id="PS50097"/>
    </source>
</evidence>
<dbReference type="GO" id="GO:0048468">
    <property type="term" value="P:cell development"/>
    <property type="evidence" value="ECO:0007669"/>
    <property type="project" value="UniProtKB-ARBA"/>
</dbReference>
<organism evidence="7 8">
    <name type="scientific">Trichogramma kaykai</name>
    <dbReference type="NCBI Taxonomy" id="54128"/>
    <lineage>
        <taxon>Eukaryota</taxon>
        <taxon>Metazoa</taxon>
        <taxon>Ecdysozoa</taxon>
        <taxon>Arthropoda</taxon>
        <taxon>Hexapoda</taxon>
        <taxon>Insecta</taxon>
        <taxon>Pterygota</taxon>
        <taxon>Neoptera</taxon>
        <taxon>Endopterygota</taxon>
        <taxon>Hymenoptera</taxon>
        <taxon>Apocrita</taxon>
        <taxon>Proctotrupomorpha</taxon>
        <taxon>Chalcidoidea</taxon>
        <taxon>Trichogrammatidae</taxon>
        <taxon>Trichogramma</taxon>
    </lineage>
</organism>
<comment type="subcellular location">
    <subcellularLocation>
        <location evidence="1">Nucleus</location>
    </subcellularLocation>
</comment>
<sequence length="421" mass="45769">MGSTNQQLYSLHWNDYGSSLTSAVQHLRGHGDLVDVTLTAGGQHFPAHKIVLSAASPFLLEILKTTPCQHPVVMLAGISADDLEAILEFVYRGQISVEPSQLPSLLQAAHCLSIHGLAPPTIMTEKGEEIPLSSIPGCNDIATARETLDAYRAQHRRKKKRKQEGGGGKWPRAGYHSSLDSRSLDSEDNRSLDYGHKDGTDDEGDWNSKSRTLSDQPATCPLCGAVIRQSRNLRRHLELLHFGVGSGKSRSKKDKNKDKDKDYIPKSSSYSRATLTLRDNPKSDYADYPGVSSLSLSSSIHPSPSNVPGTSFMLSGTGGLAPPPPAPDHSHHHSHHNPNSLTATNCPPVSSIPPTMPNNSIYSASDSATMLSSLFPTLPSLPTLSNPHDVFRHSEFLRANMGYPQQQQPPPGRHLQRTDVT</sequence>
<dbReference type="PROSITE" id="PS50097">
    <property type="entry name" value="BTB"/>
    <property type="match status" value="1"/>
</dbReference>
<feature type="region of interest" description="Disordered" evidence="4">
    <location>
        <begin position="402"/>
        <end position="421"/>
    </location>
</feature>
<feature type="compositionally biased region" description="Basic residues" evidence="4">
    <location>
        <begin position="153"/>
        <end position="162"/>
    </location>
</feature>
<keyword evidence="2" id="KW-0539">Nucleus</keyword>
<keyword evidence="8" id="KW-1185">Reference proteome</keyword>
<feature type="region of interest" description="Disordered" evidence="4">
    <location>
        <begin position="293"/>
        <end position="352"/>
    </location>
</feature>
<comment type="caution">
    <text evidence="7">The sequence shown here is derived from an EMBL/GenBank/DDBJ whole genome shotgun (WGS) entry which is preliminary data.</text>
</comment>
<dbReference type="GO" id="GO:0003006">
    <property type="term" value="P:developmental process involved in reproduction"/>
    <property type="evidence" value="ECO:0007669"/>
    <property type="project" value="UniProtKB-ARBA"/>
</dbReference>
<dbReference type="InterPro" id="IPR000210">
    <property type="entry name" value="BTB/POZ_dom"/>
</dbReference>
<keyword evidence="3" id="KW-0479">Metal-binding</keyword>
<feature type="compositionally biased region" description="Basic and acidic residues" evidence="4">
    <location>
        <begin position="182"/>
        <end position="199"/>
    </location>
</feature>
<protein>
    <recommendedName>
        <fullName evidence="9">BTB domain-containing protein</fullName>
    </recommendedName>
</protein>
<feature type="compositionally biased region" description="Basic and acidic residues" evidence="4">
    <location>
        <begin position="255"/>
        <end position="264"/>
    </location>
</feature>
<dbReference type="GO" id="GO:0005634">
    <property type="term" value="C:nucleus"/>
    <property type="evidence" value="ECO:0007669"/>
    <property type="project" value="UniProtKB-SubCell"/>
</dbReference>
<evidence type="ECO:0008006" key="9">
    <source>
        <dbReference type="Google" id="ProtNLM"/>
    </source>
</evidence>
<dbReference type="InterPro" id="IPR015318">
    <property type="entry name" value="Znf_GAGA-bd_fac"/>
</dbReference>
<dbReference type="GO" id="GO:0008270">
    <property type="term" value="F:zinc ion binding"/>
    <property type="evidence" value="ECO:0007669"/>
    <property type="project" value="UniProtKB-KW"/>
</dbReference>
<proteinExistence type="predicted"/>
<gene>
    <name evidence="7" type="ORF">TKK_008272</name>
</gene>
<evidence type="ECO:0000313" key="8">
    <source>
        <dbReference type="Proteomes" id="UP001627154"/>
    </source>
</evidence>
<dbReference type="AlphaFoldDB" id="A0ABD2WYJ8"/>
<dbReference type="InterPro" id="IPR011333">
    <property type="entry name" value="SKP1/BTB/POZ_sf"/>
</dbReference>
<keyword evidence="3" id="KW-0862">Zinc</keyword>
<dbReference type="Gene3D" id="3.30.160.60">
    <property type="entry name" value="Classic Zinc Finger"/>
    <property type="match status" value="1"/>
</dbReference>
<reference evidence="7 8" key="1">
    <citation type="journal article" date="2024" name="bioRxiv">
        <title>A reference genome for Trichogramma kaykai: A tiny desert-dwelling parasitoid wasp with competing sex-ratio distorters.</title>
        <authorList>
            <person name="Culotta J."/>
            <person name="Lindsey A.R."/>
        </authorList>
    </citation>
    <scope>NUCLEOTIDE SEQUENCE [LARGE SCALE GENOMIC DNA]</scope>
    <source>
        <strain evidence="7 8">KSX58</strain>
    </source>
</reference>
<evidence type="ECO:0000256" key="1">
    <source>
        <dbReference type="ARBA" id="ARBA00004123"/>
    </source>
</evidence>
<evidence type="ECO:0000256" key="4">
    <source>
        <dbReference type="SAM" id="MobiDB-lite"/>
    </source>
</evidence>